<evidence type="ECO:0000313" key="1">
    <source>
        <dbReference type="EMBL" id="CCQ48545.1"/>
    </source>
</evidence>
<dbReference type="Proteomes" id="UP000035722">
    <property type="component" value="Unassembled WGS sequence"/>
</dbReference>
<proteinExistence type="predicted"/>
<evidence type="ECO:0000313" key="2">
    <source>
        <dbReference type="Proteomes" id="UP000035722"/>
    </source>
</evidence>
<organism evidence="1 2">
    <name type="scientific">Pseudarthrobacter siccitolerans</name>
    <dbReference type="NCBI Taxonomy" id="861266"/>
    <lineage>
        <taxon>Bacteria</taxon>
        <taxon>Bacillati</taxon>
        <taxon>Actinomycetota</taxon>
        <taxon>Actinomycetes</taxon>
        <taxon>Micrococcales</taxon>
        <taxon>Micrococcaceae</taxon>
        <taxon>Pseudarthrobacter</taxon>
    </lineage>
</organism>
<sequence>MWAATRSDSPAFIPLPLPCSNIWPGDDDVEVHKDPVHARDLLLDA</sequence>
<protein>
    <submittedName>
        <fullName evidence="1">Uncharacterized protein</fullName>
    </submittedName>
</protein>
<gene>
    <name evidence="1" type="ORF">ARTSIC4J27_4554</name>
</gene>
<accession>A0A024H8S2</accession>
<keyword evidence="2" id="KW-1185">Reference proteome</keyword>
<dbReference type="EMBL" id="CAQI01000063">
    <property type="protein sequence ID" value="CCQ48545.1"/>
    <property type="molecule type" value="Genomic_DNA"/>
</dbReference>
<reference evidence="2" key="1">
    <citation type="journal article" date="2014" name="Genome Announc.">
        <title>Genome Sequence of Arthrobacter siccitolerans 4J27, a Xeroprotectant-Producing Desiccation-Tolerant Microorganism.</title>
        <authorList>
            <person name="Manzanera M."/>
            <person name="Santa-Cruz-Calvo L."/>
            <person name="Vilchez J.I."/>
            <person name="Garcia-Fontana C."/>
            <person name="Silva-Castro G.A."/>
            <person name="Calvo C."/>
            <person name="Gonzalez-Lopez J."/>
        </authorList>
    </citation>
    <scope>NUCLEOTIDE SEQUENCE [LARGE SCALE GENOMIC DNA]</scope>
    <source>
        <strain evidence="2">4J27</strain>
    </source>
</reference>
<dbReference type="AlphaFoldDB" id="A0A024H8S2"/>
<comment type="caution">
    <text evidence="1">The sequence shown here is derived from an EMBL/GenBank/DDBJ whole genome shotgun (WGS) entry which is preliminary data.</text>
</comment>
<name>A0A024H8S2_9MICC</name>